<dbReference type="Pfam" id="PF01262">
    <property type="entry name" value="AlaDh_PNT_C"/>
    <property type="match status" value="1"/>
</dbReference>
<dbReference type="SMART" id="SM01003">
    <property type="entry name" value="AlaDh_PNT_N"/>
    <property type="match status" value="1"/>
</dbReference>
<feature type="binding site" evidence="8">
    <location>
        <position position="214"/>
    </location>
    <ligand>
        <name>NAD(+)</name>
        <dbReference type="ChEBI" id="CHEBI:57540"/>
    </ligand>
</feature>
<comment type="similarity">
    <text evidence="1 5">Belongs to the AlaDH/PNT family.</text>
</comment>
<keyword evidence="4 5" id="KW-0520">NAD</keyword>
<dbReference type="SUPFAM" id="SSF52283">
    <property type="entry name" value="Formate/glycerate dehydrogenase catalytic domain-like"/>
    <property type="match status" value="1"/>
</dbReference>
<accession>Q8KEI3</accession>
<name>Q8KEI3_CHLTE</name>
<evidence type="ECO:0000313" key="12">
    <source>
        <dbReference type="Proteomes" id="UP000001007"/>
    </source>
</evidence>
<dbReference type="InterPro" id="IPR008141">
    <property type="entry name" value="Ala_DH"/>
</dbReference>
<feature type="binding site" evidence="8">
    <location>
        <position position="290"/>
    </location>
    <ligand>
        <name>NAD(+)</name>
        <dbReference type="ChEBI" id="CHEBI:57540"/>
    </ligand>
</feature>
<keyword evidence="8" id="KW-0547">Nucleotide-binding</keyword>
<dbReference type="GO" id="GO:0042853">
    <property type="term" value="P:L-alanine catabolic process"/>
    <property type="evidence" value="ECO:0007669"/>
    <property type="project" value="InterPro"/>
</dbReference>
<dbReference type="GO" id="GO:0000166">
    <property type="term" value="F:nucleotide binding"/>
    <property type="evidence" value="ECO:0007669"/>
    <property type="project" value="UniProtKB-KW"/>
</dbReference>
<dbReference type="HOGENOM" id="CLU_003376_3_0_10"/>
<dbReference type="KEGG" id="cte:CT0706"/>
<dbReference type="AlphaFoldDB" id="Q8KEI3"/>
<dbReference type="FunFam" id="3.40.50.720:FF:000049">
    <property type="entry name" value="Alanine dehydrogenase"/>
    <property type="match status" value="1"/>
</dbReference>
<dbReference type="PATRIC" id="fig|194439.7.peg.648"/>
<comment type="catalytic activity">
    <reaction evidence="5">
        <text>L-alanine + NAD(+) + H2O = pyruvate + NH4(+) + NADH + H(+)</text>
        <dbReference type="Rhea" id="RHEA:18405"/>
        <dbReference type="ChEBI" id="CHEBI:15361"/>
        <dbReference type="ChEBI" id="CHEBI:15377"/>
        <dbReference type="ChEBI" id="CHEBI:15378"/>
        <dbReference type="ChEBI" id="CHEBI:28938"/>
        <dbReference type="ChEBI" id="CHEBI:57540"/>
        <dbReference type="ChEBI" id="CHEBI:57945"/>
        <dbReference type="ChEBI" id="CHEBI:57972"/>
        <dbReference type="EC" id="1.4.1.1"/>
    </reaction>
</comment>
<dbReference type="EMBL" id="AE006470">
    <property type="protein sequence ID" value="AAM71943.1"/>
    <property type="molecule type" value="Genomic_DNA"/>
</dbReference>
<dbReference type="NCBIfam" id="TIGR00518">
    <property type="entry name" value="alaDH"/>
    <property type="match status" value="1"/>
</dbReference>
<feature type="binding site" evidence="8">
    <location>
        <position position="231"/>
    </location>
    <ligand>
        <name>NAD(+)</name>
        <dbReference type="ChEBI" id="CHEBI:57540"/>
    </ligand>
</feature>
<dbReference type="Gene3D" id="3.40.50.720">
    <property type="entry name" value="NAD(P)-binding Rossmann-like Domain"/>
    <property type="match status" value="2"/>
</dbReference>
<dbReference type="eggNOG" id="COG0686">
    <property type="taxonomic scope" value="Bacteria"/>
</dbReference>
<dbReference type="Pfam" id="PF05222">
    <property type="entry name" value="AlaDh_PNT_N"/>
    <property type="match status" value="1"/>
</dbReference>
<sequence length="380" mass="40088">MKREAENPNHFSAMNIGIPREIKIRETRVACTPAGVRQLVGAGHRVVVERGAGEASGFSDEKYRLAGAVLASSAEEVWKSELVVKVKEPLAEEYRFFRKELVIFTYLHLAGVPGLAKALVDSGVTAIGYETVEVGGRLPLLAPMSEVAGKMSVLMGGYYLSKHNGGEGKLLCGVPGVLPGRVLVLGGGVAGMSAARIAAGLGAEVTVMETNHDRMRELEAQLPAEVHTIYSNEQHLEELLPGTDLLIGAVLLPGATAPKLVTRGMVQSMKPGAVIVDIAIDQGGCVETSRPTSHVDPVFIEEGVVHYCVTNMPAAYPATSTEALTGVTLPYVRRLADLGLESAMVVMPGLAGGLNVWNGKITQEAVARSLGMACGENPFA</sequence>
<feature type="active site" description="Proton donor/acceptor" evidence="6">
    <location>
        <position position="281"/>
    </location>
</feature>
<keyword evidence="3 5" id="KW-0560">Oxidoreductase</keyword>
<dbReference type="InterPro" id="IPR008143">
    <property type="entry name" value="Ala_DH/PNT_CS2"/>
</dbReference>
<evidence type="ECO:0000256" key="2">
    <source>
        <dbReference type="ARBA" id="ARBA00012897"/>
    </source>
</evidence>
<evidence type="ECO:0000256" key="7">
    <source>
        <dbReference type="PIRSR" id="PIRSR000183-2"/>
    </source>
</evidence>
<feature type="active site" description="Proton donor/acceptor" evidence="6">
    <location>
        <position position="108"/>
    </location>
</feature>
<dbReference type="CDD" id="cd05305">
    <property type="entry name" value="L-AlaDH"/>
    <property type="match status" value="1"/>
</dbReference>
<dbReference type="SMART" id="SM01002">
    <property type="entry name" value="AlaDh_PNT_C"/>
    <property type="match status" value="1"/>
</dbReference>
<feature type="domain" description="Alanine dehydrogenase/pyridine nucleotide transhydrogenase N-terminal" evidence="10">
    <location>
        <begin position="17"/>
        <end position="148"/>
    </location>
</feature>
<dbReference type="PANTHER" id="PTHR42795:SF1">
    <property type="entry name" value="ALANINE DEHYDROGENASE"/>
    <property type="match status" value="1"/>
</dbReference>
<dbReference type="GO" id="GO:0000286">
    <property type="term" value="F:alanine dehydrogenase activity"/>
    <property type="evidence" value="ECO:0007669"/>
    <property type="project" value="UniProtKB-UniRule"/>
</dbReference>
<evidence type="ECO:0000256" key="6">
    <source>
        <dbReference type="PIRSR" id="PIRSR000183-1"/>
    </source>
</evidence>
<feature type="binding site" evidence="8">
    <location>
        <begin position="250"/>
        <end position="251"/>
    </location>
    <ligand>
        <name>NAD(+)</name>
        <dbReference type="ChEBI" id="CHEBI:57540"/>
    </ligand>
</feature>
<dbReference type="EC" id="1.4.1.1" evidence="2 5"/>
<dbReference type="Proteomes" id="UP000001007">
    <property type="component" value="Chromosome"/>
</dbReference>
<feature type="binding site" evidence="7">
    <location>
        <position position="87"/>
    </location>
    <ligand>
        <name>substrate</name>
    </ligand>
</feature>
<gene>
    <name evidence="11" type="primary">ald</name>
    <name evidence="11" type="ordered locus">CT0706</name>
</gene>
<evidence type="ECO:0000256" key="1">
    <source>
        <dbReference type="ARBA" id="ARBA00005689"/>
    </source>
</evidence>
<proteinExistence type="inferred from homology"/>
<evidence type="ECO:0000256" key="4">
    <source>
        <dbReference type="ARBA" id="ARBA00023027"/>
    </source>
</evidence>
<dbReference type="InterPro" id="IPR036291">
    <property type="entry name" value="NAD(P)-bd_dom_sf"/>
</dbReference>
<evidence type="ECO:0000256" key="3">
    <source>
        <dbReference type="ARBA" id="ARBA00023002"/>
    </source>
</evidence>
<keyword evidence="12" id="KW-1185">Reference proteome</keyword>
<feature type="binding site" evidence="8">
    <location>
        <begin position="309"/>
        <end position="312"/>
    </location>
    <ligand>
        <name>NAD(+)</name>
        <dbReference type="ChEBI" id="CHEBI:57540"/>
    </ligand>
</feature>
<dbReference type="EnsemblBacteria" id="AAM71943">
    <property type="protein sequence ID" value="AAM71943"/>
    <property type="gene ID" value="CT0706"/>
</dbReference>
<evidence type="ECO:0000259" key="10">
    <source>
        <dbReference type="SMART" id="SM01003"/>
    </source>
</evidence>
<feature type="binding site" evidence="8">
    <location>
        <position position="145"/>
    </location>
    <ligand>
        <name>NAD(+)</name>
        <dbReference type="ChEBI" id="CHEBI:57540"/>
    </ligand>
</feature>
<dbReference type="STRING" id="194439.CT0706"/>
<dbReference type="PIRSF" id="PIRSF000183">
    <property type="entry name" value="Alanine_dh"/>
    <property type="match status" value="1"/>
</dbReference>
<evidence type="ECO:0000259" key="9">
    <source>
        <dbReference type="SMART" id="SM01002"/>
    </source>
</evidence>
<reference evidence="11 12" key="1">
    <citation type="journal article" date="2002" name="Proc. Natl. Acad. Sci. U.S.A.">
        <title>The complete genome sequence of Chlorobium tepidum TLS, a photosynthetic, anaerobic, green-sulfur bacterium.</title>
        <authorList>
            <person name="Eisen J.A."/>
            <person name="Nelson K.E."/>
            <person name="Paulsen I.T."/>
            <person name="Heidelberg J.F."/>
            <person name="Wu M."/>
            <person name="Dodson R.J."/>
            <person name="Deboy R."/>
            <person name="Gwinn M.L."/>
            <person name="Nelson W.C."/>
            <person name="Haft D.H."/>
            <person name="Hickey E.K."/>
            <person name="Peterson J.D."/>
            <person name="Durkin A.S."/>
            <person name="Kolonay J.L."/>
            <person name="Yang F."/>
            <person name="Holt I."/>
            <person name="Umayam L.A."/>
            <person name="Mason T."/>
            <person name="Brenner M."/>
            <person name="Shea T.P."/>
            <person name="Parksey D."/>
            <person name="Nierman W.C."/>
            <person name="Feldblyum T.V."/>
            <person name="Hansen C.L."/>
            <person name="Craven M.B."/>
            <person name="Radune D."/>
            <person name="Vamathevan J."/>
            <person name="Khouri H."/>
            <person name="White O."/>
            <person name="Gruber T.M."/>
            <person name="Ketchum K.A."/>
            <person name="Venter J.C."/>
            <person name="Tettelin H."/>
            <person name="Bryant D.A."/>
            <person name="Fraser C.M."/>
        </authorList>
    </citation>
    <scope>NUCLEOTIDE SEQUENCE [LARGE SCALE GENOMIC DNA]</scope>
    <source>
        <strain evidence="12">ATCC 49652 / DSM 12025 / NBRC 103806 / TLS</strain>
    </source>
</reference>
<feature type="binding site" evidence="7">
    <location>
        <position position="28"/>
    </location>
    <ligand>
        <name>substrate</name>
    </ligand>
</feature>
<protein>
    <recommendedName>
        <fullName evidence="2 5">Alanine dehydrogenase</fullName>
        <ecNumber evidence="2 5">1.4.1.1</ecNumber>
    </recommendedName>
</protein>
<dbReference type="OrthoDB" id="9804592at2"/>
<feature type="domain" description="Alanine dehydrogenase/pyridine nucleotide transhydrogenase NAD(H)-binding" evidence="9">
    <location>
        <begin position="160"/>
        <end position="308"/>
    </location>
</feature>
<dbReference type="PANTHER" id="PTHR42795">
    <property type="entry name" value="ALANINE DEHYDROGENASE"/>
    <property type="match status" value="1"/>
</dbReference>
<dbReference type="InterPro" id="IPR007886">
    <property type="entry name" value="AlaDH/PNT_N"/>
</dbReference>
<dbReference type="InterPro" id="IPR007698">
    <property type="entry name" value="AlaDH/PNT_NAD(H)-bd"/>
</dbReference>
<evidence type="ECO:0000313" key="11">
    <source>
        <dbReference type="EMBL" id="AAM71943.1"/>
    </source>
</evidence>
<dbReference type="GO" id="GO:0005886">
    <property type="term" value="C:plasma membrane"/>
    <property type="evidence" value="ECO:0007669"/>
    <property type="project" value="TreeGrafter"/>
</dbReference>
<feature type="binding site" evidence="8">
    <location>
        <begin position="278"/>
        <end position="281"/>
    </location>
    <ligand>
        <name>NAD(+)</name>
        <dbReference type="ChEBI" id="CHEBI:57540"/>
    </ligand>
</feature>
<dbReference type="SUPFAM" id="SSF51735">
    <property type="entry name" value="NAD(P)-binding Rossmann-fold domains"/>
    <property type="match status" value="1"/>
</dbReference>
<organism evidence="11 12">
    <name type="scientific">Chlorobaculum tepidum (strain ATCC 49652 / DSM 12025 / NBRC 103806 / TLS)</name>
    <name type="common">Chlorobium tepidum</name>
    <dbReference type="NCBI Taxonomy" id="194439"/>
    <lineage>
        <taxon>Bacteria</taxon>
        <taxon>Pseudomonadati</taxon>
        <taxon>Chlorobiota</taxon>
        <taxon>Chlorobiia</taxon>
        <taxon>Chlorobiales</taxon>
        <taxon>Chlorobiaceae</taxon>
        <taxon>Chlorobaculum</taxon>
    </lineage>
</organism>
<evidence type="ECO:0000256" key="5">
    <source>
        <dbReference type="PIRNR" id="PIRNR000183"/>
    </source>
</evidence>
<dbReference type="PROSITE" id="PS00837">
    <property type="entry name" value="ALADH_PNT_2"/>
    <property type="match status" value="1"/>
</dbReference>
<evidence type="ECO:0000256" key="8">
    <source>
        <dbReference type="PIRSR" id="PIRSR000183-3"/>
    </source>
</evidence>